<dbReference type="OrthoDB" id="9812907at2"/>
<reference evidence="8 10" key="2">
    <citation type="submission" date="2017-02" db="EMBL/GenBank/DDBJ databases">
        <authorList>
            <person name="Peterson S.W."/>
        </authorList>
    </citation>
    <scope>NUCLEOTIDE SEQUENCE [LARGE SCALE GENOMIC DNA]</scope>
    <source>
        <strain evidence="8 10">DSM 9653</strain>
    </source>
</reference>
<dbReference type="Gene3D" id="1.10.1040.10">
    <property type="entry name" value="N-(1-d-carboxylethyl)-l-norvaline Dehydrogenase, domain 2"/>
    <property type="match status" value="1"/>
</dbReference>
<dbReference type="InterPro" id="IPR008927">
    <property type="entry name" value="6-PGluconate_DH-like_C_sf"/>
</dbReference>
<dbReference type="AlphaFoldDB" id="A0A0Q3I953"/>
<dbReference type="InterPro" id="IPR006115">
    <property type="entry name" value="6PGDH_NADP-bd"/>
</dbReference>
<dbReference type="InterPro" id="IPR002204">
    <property type="entry name" value="3-OH-isobutyrate_DH-rel_CS"/>
</dbReference>
<proteinExistence type="inferred from homology"/>
<dbReference type="RefSeq" id="WP_055727302.1">
    <property type="nucleotide sequence ID" value="NZ_FUYX01000005.1"/>
</dbReference>
<evidence type="ECO:0000313" key="8">
    <source>
        <dbReference type="EMBL" id="SKB78342.1"/>
    </source>
</evidence>
<evidence type="ECO:0000313" key="9">
    <source>
        <dbReference type="Proteomes" id="UP000051562"/>
    </source>
</evidence>
<dbReference type="STRING" id="53254.SAMN05660750_02318"/>
<dbReference type="EMBL" id="LMAR01000023">
    <property type="protein sequence ID" value="KQK31536.1"/>
    <property type="molecule type" value="Genomic_DNA"/>
</dbReference>
<evidence type="ECO:0000256" key="4">
    <source>
        <dbReference type="PIRSR" id="PIRSR000103-1"/>
    </source>
</evidence>
<evidence type="ECO:0000259" key="5">
    <source>
        <dbReference type="Pfam" id="PF03446"/>
    </source>
</evidence>
<evidence type="ECO:0000313" key="7">
    <source>
        <dbReference type="EMBL" id="KQK31536.1"/>
    </source>
</evidence>
<dbReference type="InterPro" id="IPR036291">
    <property type="entry name" value="NAD(P)-bd_dom_sf"/>
</dbReference>
<name>A0A0Q3I953_9HYPH</name>
<dbReference type="Proteomes" id="UP000051562">
    <property type="component" value="Unassembled WGS sequence"/>
</dbReference>
<feature type="domain" description="6-phosphogluconate dehydrogenase NADP-binding" evidence="5">
    <location>
        <begin position="8"/>
        <end position="166"/>
    </location>
</feature>
<dbReference type="Gene3D" id="3.40.50.720">
    <property type="entry name" value="NAD(P)-binding Rossmann-like Domain"/>
    <property type="match status" value="1"/>
</dbReference>
<dbReference type="GO" id="GO:0050661">
    <property type="term" value="F:NADP binding"/>
    <property type="evidence" value="ECO:0007669"/>
    <property type="project" value="InterPro"/>
</dbReference>
<dbReference type="GO" id="GO:0016054">
    <property type="term" value="P:organic acid catabolic process"/>
    <property type="evidence" value="ECO:0007669"/>
    <property type="project" value="UniProtKB-ARBA"/>
</dbReference>
<keyword evidence="2" id="KW-0560">Oxidoreductase</keyword>
<reference evidence="7 9" key="1">
    <citation type="submission" date="2015-10" db="EMBL/GenBank/DDBJ databases">
        <title>Draft genome of Bosea thiooxidans.</title>
        <authorList>
            <person name="Wang X."/>
        </authorList>
    </citation>
    <scope>NUCLEOTIDE SEQUENCE [LARGE SCALE GENOMIC DNA]</scope>
    <source>
        <strain evidence="7 9">CGMCC 9174</strain>
    </source>
</reference>
<dbReference type="GO" id="GO:0016491">
    <property type="term" value="F:oxidoreductase activity"/>
    <property type="evidence" value="ECO:0007669"/>
    <property type="project" value="UniProtKB-KW"/>
</dbReference>
<dbReference type="PANTHER" id="PTHR43060:SF15">
    <property type="entry name" value="3-HYDROXYISOBUTYRATE DEHYDROGENASE-LIKE 1, MITOCHONDRIAL-RELATED"/>
    <property type="match status" value="1"/>
</dbReference>
<dbReference type="PIRSF" id="PIRSF000103">
    <property type="entry name" value="HIBADH"/>
    <property type="match status" value="1"/>
</dbReference>
<dbReference type="InterPro" id="IPR013328">
    <property type="entry name" value="6PGD_dom2"/>
</dbReference>
<dbReference type="PANTHER" id="PTHR43060">
    <property type="entry name" value="3-HYDROXYISOBUTYRATE DEHYDROGENASE-LIKE 1, MITOCHONDRIAL-RELATED"/>
    <property type="match status" value="1"/>
</dbReference>
<feature type="active site" evidence="4">
    <location>
        <position position="176"/>
    </location>
</feature>
<sequence length="301" mass="30432">MSARPISTIAFVGLGAMGAPMAENLVRKQFRVTGFDMRAAARDALVAAGGHAAASAKEAAAGAEALVLMVVNAAQARSVLFDAGALDALAPGATVILMATCPPGEAEAIAAEVTKTGRHFIDAPVSGGVNGARNATLTIMVGAPNDSFARAKPVLDALGDKVFHVGEKAGQGATVKTVNQLLCGVHIAVAAEALSLAEKAGIDGRLLFEIMGGSAASSWMLRDRGPRMHEPDPAVASAVDIFVKDLGIVLDAGRAAKAALPLAAAAHQMFLASSGLGHGGRDDSQVVRAYRALNAKPADDA</sequence>
<gene>
    <name evidence="7" type="ORF">ARD30_03815</name>
    <name evidence="8" type="ORF">SAMN05660750_02318</name>
</gene>
<dbReference type="InterPro" id="IPR015815">
    <property type="entry name" value="HIBADH-related"/>
</dbReference>
<accession>A0A0Q3I953</accession>
<evidence type="ECO:0000256" key="2">
    <source>
        <dbReference type="ARBA" id="ARBA00023002"/>
    </source>
</evidence>
<dbReference type="Pfam" id="PF14833">
    <property type="entry name" value="NAD_binding_11"/>
    <property type="match status" value="1"/>
</dbReference>
<organism evidence="7 9">
    <name type="scientific">Bosea thiooxidans</name>
    <dbReference type="NCBI Taxonomy" id="53254"/>
    <lineage>
        <taxon>Bacteria</taxon>
        <taxon>Pseudomonadati</taxon>
        <taxon>Pseudomonadota</taxon>
        <taxon>Alphaproteobacteria</taxon>
        <taxon>Hyphomicrobiales</taxon>
        <taxon>Boseaceae</taxon>
        <taxon>Bosea</taxon>
    </lineage>
</organism>
<evidence type="ECO:0000259" key="6">
    <source>
        <dbReference type="Pfam" id="PF14833"/>
    </source>
</evidence>
<keyword evidence="3" id="KW-0520">NAD</keyword>
<dbReference type="InterPro" id="IPR029154">
    <property type="entry name" value="HIBADH-like_NADP-bd"/>
</dbReference>
<dbReference type="SUPFAM" id="SSF48179">
    <property type="entry name" value="6-phosphogluconate dehydrogenase C-terminal domain-like"/>
    <property type="match status" value="1"/>
</dbReference>
<dbReference type="SUPFAM" id="SSF51735">
    <property type="entry name" value="NAD(P)-binding Rossmann-fold domains"/>
    <property type="match status" value="1"/>
</dbReference>
<feature type="domain" description="3-hydroxyisobutyrate dehydrogenase-like NAD-binding" evidence="6">
    <location>
        <begin position="170"/>
        <end position="290"/>
    </location>
</feature>
<protein>
    <submittedName>
        <fullName evidence="8">3-hydroxyisobutyrate dehydrogenase</fullName>
    </submittedName>
    <submittedName>
        <fullName evidence="7">Oxidoreductase</fullName>
    </submittedName>
</protein>
<dbReference type="Proteomes" id="UP000190130">
    <property type="component" value="Unassembled WGS sequence"/>
</dbReference>
<dbReference type="Pfam" id="PF03446">
    <property type="entry name" value="NAD_binding_2"/>
    <property type="match status" value="1"/>
</dbReference>
<evidence type="ECO:0000256" key="3">
    <source>
        <dbReference type="ARBA" id="ARBA00023027"/>
    </source>
</evidence>
<dbReference type="EMBL" id="FUYX01000005">
    <property type="protein sequence ID" value="SKB78342.1"/>
    <property type="molecule type" value="Genomic_DNA"/>
</dbReference>
<evidence type="ECO:0000313" key="10">
    <source>
        <dbReference type="Proteomes" id="UP000190130"/>
    </source>
</evidence>
<comment type="similarity">
    <text evidence="1">Belongs to the HIBADH-related family.</text>
</comment>
<dbReference type="GO" id="GO:0051287">
    <property type="term" value="F:NAD binding"/>
    <property type="evidence" value="ECO:0007669"/>
    <property type="project" value="InterPro"/>
</dbReference>
<evidence type="ECO:0000256" key="1">
    <source>
        <dbReference type="ARBA" id="ARBA00009080"/>
    </source>
</evidence>
<dbReference type="PROSITE" id="PS00895">
    <property type="entry name" value="3_HYDROXYISOBUT_DH"/>
    <property type="match status" value="1"/>
</dbReference>
<keyword evidence="9" id="KW-1185">Reference proteome</keyword>